<feature type="transmembrane region" description="Helical" evidence="1">
    <location>
        <begin position="121"/>
        <end position="142"/>
    </location>
</feature>
<gene>
    <name evidence="2" type="ORF">JJB74_18630</name>
</gene>
<feature type="transmembrane region" description="Helical" evidence="1">
    <location>
        <begin position="95"/>
        <end position="115"/>
    </location>
</feature>
<organism evidence="2 3">
    <name type="scientific">Noviherbaspirillum pedocola</name>
    <dbReference type="NCBI Taxonomy" id="2801341"/>
    <lineage>
        <taxon>Bacteria</taxon>
        <taxon>Pseudomonadati</taxon>
        <taxon>Pseudomonadota</taxon>
        <taxon>Betaproteobacteria</taxon>
        <taxon>Burkholderiales</taxon>
        <taxon>Oxalobacteraceae</taxon>
        <taxon>Noviherbaspirillum</taxon>
    </lineage>
</organism>
<evidence type="ECO:0000313" key="2">
    <source>
        <dbReference type="EMBL" id="MBK4736646.1"/>
    </source>
</evidence>
<name>A0A934W2S6_9BURK</name>
<evidence type="ECO:0000256" key="1">
    <source>
        <dbReference type="SAM" id="Phobius"/>
    </source>
</evidence>
<feature type="transmembrane region" description="Helical" evidence="1">
    <location>
        <begin position="47"/>
        <end position="68"/>
    </location>
</feature>
<evidence type="ECO:0000313" key="3">
    <source>
        <dbReference type="Proteomes" id="UP000622890"/>
    </source>
</evidence>
<protein>
    <recommendedName>
        <fullName evidence="4">GNAT family acetyltransferase</fullName>
    </recommendedName>
</protein>
<keyword evidence="3" id="KW-1185">Reference proteome</keyword>
<keyword evidence="1" id="KW-1133">Transmembrane helix</keyword>
<feature type="transmembrane region" description="Helical" evidence="1">
    <location>
        <begin position="12"/>
        <end position="35"/>
    </location>
</feature>
<proteinExistence type="predicted"/>
<comment type="caution">
    <text evidence="2">The sequence shown here is derived from an EMBL/GenBank/DDBJ whole genome shotgun (WGS) entry which is preliminary data.</text>
</comment>
<reference evidence="2" key="1">
    <citation type="submission" date="2021-01" db="EMBL/GenBank/DDBJ databases">
        <title>Genome sequence of strain Noviherbaspirillum sp. DKR-6.</title>
        <authorList>
            <person name="Chaudhary D.K."/>
        </authorList>
    </citation>
    <scope>NUCLEOTIDE SEQUENCE</scope>
    <source>
        <strain evidence="2">DKR-6</strain>
    </source>
</reference>
<dbReference type="Proteomes" id="UP000622890">
    <property type="component" value="Unassembled WGS sequence"/>
</dbReference>
<dbReference type="RefSeq" id="WP_200594281.1">
    <property type="nucleotide sequence ID" value="NZ_JAEPBG010000008.1"/>
</dbReference>
<dbReference type="AlphaFoldDB" id="A0A934W2S6"/>
<keyword evidence="1" id="KW-0472">Membrane</keyword>
<accession>A0A934W2S6</accession>
<evidence type="ECO:0008006" key="4">
    <source>
        <dbReference type="Google" id="ProtNLM"/>
    </source>
</evidence>
<dbReference type="EMBL" id="JAEPBG010000008">
    <property type="protein sequence ID" value="MBK4736646.1"/>
    <property type="molecule type" value="Genomic_DNA"/>
</dbReference>
<sequence>MKHLLRLSSYLYAVLTMAFVAAAVVLVIIAVHTGWQSVAQEGWTSNGALGVIEAVGLVTAAVAALQIAQTIGEEEVVRDAHLGAPTRARRYVTRFMVVIVTAMAIEALVAVFKAIHEDLALLPAVSSILIAVAFVLAGWGVFIRFNRDAEELEPESMREAKQEDEKFD</sequence>
<keyword evidence="1" id="KW-0812">Transmembrane</keyword>